<organism evidence="1 2">
    <name type="scientific">Gossypium gossypioides</name>
    <name type="common">Mexican cotton</name>
    <name type="synonym">Selera gossypioides</name>
    <dbReference type="NCBI Taxonomy" id="34282"/>
    <lineage>
        <taxon>Eukaryota</taxon>
        <taxon>Viridiplantae</taxon>
        <taxon>Streptophyta</taxon>
        <taxon>Embryophyta</taxon>
        <taxon>Tracheophyta</taxon>
        <taxon>Spermatophyta</taxon>
        <taxon>Magnoliopsida</taxon>
        <taxon>eudicotyledons</taxon>
        <taxon>Gunneridae</taxon>
        <taxon>Pentapetalae</taxon>
        <taxon>rosids</taxon>
        <taxon>malvids</taxon>
        <taxon>Malvales</taxon>
        <taxon>Malvaceae</taxon>
        <taxon>Malvoideae</taxon>
        <taxon>Gossypium</taxon>
    </lineage>
</organism>
<accession>A0A7J9CLI5</accession>
<gene>
    <name evidence="1" type="ORF">Gogos_003167</name>
</gene>
<name>A0A7J9CLI5_GOSGO</name>
<protein>
    <submittedName>
        <fullName evidence="1">Uncharacterized protein</fullName>
    </submittedName>
</protein>
<sequence length="66" mass="7387">MATYDLAIWGQEYGSLIYWVEEIPPKVEPTIEKRIGEASVFLDGSFVPKHRPLFPLGLGQLAKLGL</sequence>
<feature type="non-terminal residue" evidence="1">
    <location>
        <position position="1"/>
    </location>
</feature>
<keyword evidence="2" id="KW-1185">Reference proteome</keyword>
<evidence type="ECO:0000313" key="1">
    <source>
        <dbReference type="EMBL" id="MBA0749218.1"/>
    </source>
</evidence>
<dbReference type="Proteomes" id="UP000593579">
    <property type="component" value="Unassembled WGS sequence"/>
</dbReference>
<comment type="caution">
    <text evidence="1">The sequence shown here is derived from an EMBL/GenBank/DDBJ whole genome shotgun (WGS) entry which is preliminary data.</text>
</comment>
<dbReference type="EMBL" id="JABEZY010000011">
    <property type="protein sequence ID" value="MBA0749218.1"/>
    <property type="molecule type" value="Genomic_DNA"/>
</dbReference>
<proteinExistence type="predicted"/>
<dbReference type="AlphaFoldDB" id="A0A7J9CLI5"/>
<evidence type="ECO:0000313" key="2">
    <source>
        <dbReference type="Proteomes" id="UP000593579"/>
    </source>
</evidence>
<reference evidence="1 2" key="1">
    <citation type="journal article" date="2019" name="Genome Biol. Evol.">
        <title>Insights into the evolution of the New World diploid cottons (Gossypium, subgenus Houzingenia) based on genome sequencing.</title>
        <authorList>
            <person name="Grover C.E."/>
            <person name="Arick M.A. 2nd"/>
            <person name="Thrash A."/>
            <person name="Conover J.L."/>
            <person name="Sanders W.S."/>
            <person name="Peterson D.G."/>
            <person name="Frelichowski J.E."/>
            <person name="Scheffler J.A."/>
            <person name="Scheffler B.E."/>
            <person name="Wendel J.F."/>
        </authorList>
    </citation>
    <scope>NUCLEOTIDE SEQUENCE [LARGE SCALE GENOMIC DNA]</scope>
    <source>
        <strain evidence="1">5</strain>
        <tissue evidence="1">Leaf</tissue>
    </source>
</reference>